<evidence type="ECO:0008006" key="3">
    <source>
        <dbReference type="Google" id="ProtNLM"/>
    </source>
</evidence>
<proteinExistence type="predicted"/>
<keyword evidence="2" id="KW-1185">Reference proteome</keyword>
<organism evidence="1 2">
    <name type="scientific">Strigomonas culicis</name>
    <dbReference type="NCBI Taxonomy" id="28005"/>
    <lineage>
        <taxon>Eukaryota</taxon>
        <taxon>Discoba</taxon>
        <taxon>Euglenozoa</taxon>
        <taxon>Kinetoplastea</taxon>
        <taxon>Metakinetoplastina</taxon>
        <taxon>Trypanosomatida</taxon>
        <taxon>Trypanosomatidae</taxon>
        <taxon>Strigomonadinae</taxon>
        <taxon>Strigomonas</taxon>
    </lineage>
</organism>
<dbReference type="Proteomes" id="UP000015354">
    <property type="component" value="Unassembled WGS sequence"/>
</dbReference>
<dbReference type="Gene3D" id="3.40.30.10">
    <property type="entry name" value="Glutaredoxin"/>
    <property type="match status" value="1"/>
</dbReference>
<evidence type="ECO:0000313" key="2">
    <source>
        <dbReference type="Proteomes" id="UP000015354"/>
    </source>
</evidence>
<accession>S9WK03</accession>
<dbReference type="Pfam" id="PF06999">
    <property type="entry name" value="Suc_Fer-like"/>
    <property type="match status" value="1"/>
</dbReference>
<dbReference type="InterPro" id="IPR036249">
    <property type="entry name" value="Thioredoxin-like_sf"/>
</dbReference>
<protein>
    <recommendedName>
        <fullName evidence="3">Sucrase/ferredoxin-like family protein</fullName>
    </recommendedName>
</protein>
<dbReference type="AlphaFoldDB" id="S9WK03"/>
<dbReference type="InterPro" id="IPR009737">
    <property type="entry name" value="Aim32/Apd1-like"/>
</dbReference>
<gene>
    <name evidence="1" type="ORF">STCU_00672</name>
</gene>
<reference evidence="1 2" key="1">
    <citation type="journal article" date="2013" name="PLoS ONE">
        <title>Predicting the Proteins of Angomonas deanei, Strigomonas culicis and Their Respective Endosymbionts Reveals New Aspects of the Trypanosomatidae Family.</title>
        <authorList>
            <person name="Motta M.C."/>
            <person name="Martins A.C."/>
            <person name="de Souza S.S."/>
            <person name="Catta-Preta C.M."/>
            <person name="Silva R."/>
            <person name="Klein C.C."/>
            <person name="de Almeida L.G."/>
            <person name="de Lima Cunha O."/>
            <person name="Ciapina L.P."/>
            <person name="Brocchi M."/>
            <person name="Colabardini A.C."/>
            <person name="de Araujo Lima B."/>
            <person name="Machado C.R."/>
            <person name="de Almeida Soares C.M."/>
            <person name="Probst C.M."/>
            <person name="de Menezes C.B."/>
            <person name="Thompson C.E."/>
            <person name="Bartholomeu D.C."/>
            <person name="Gradia D.F."/>
            <person name="Pavoni D.P."/>
            <person name="Grisard E.C."/>
            <person name="Fantinatti-Garboggini F."/>
            <person name="Marchini F.K."/>
            <person name="Rodrigues-Luiz G.F."/>
            <person name="Wagner G."/>
            <person name="Goldman G.H."/>
            <person name="Fietto J.L."/>
            <person name="Elias M.C."/>
            <person name="Goldman M.H."/>
            <person name="Sagot M.F."/>
            <person name="Pereira M."/>
            <person name="Stoco P.H."/>
            <person name="de Mendonca-Neto R.P."/>
            <person name="Teixeira S.M."/>
            <person name="Maciel T.E."/>
            <person name="de Oliveira Mendes T.A."/>
            <person name="Urmenyi T.P."/>
            <person name="de Souza W."/>
            <person name="Schenkman S."/>
            <person name="de Vasconcelos A.T."/>
        </authorList>
    </citation>
    <scope>NUCLEOTIDE SEQUENCE [LARGE SCALE GENOMIC DNA]</scope>
</reference>
<dbReference type="EMBL" id="ATMH01000672">
    <property type="protein sequence ID" value="EPY36265.1"/>
    <property type="molecule type" value="Genomic_DNA"/>
</dbReference>
<dbReference type="PANTHER" id="PTHR31902">
    <property type="entry name" value="ACTIN PATCHES DISTAL PROTEIN 1"/>
    <property type="match status" value="1"/>
</dbReference>
<dbReference type="PANTHER" id="PTHR31902:SF14">
    <property type="entry name" value="ACTIN PATCHES DISTAL PROTEIN 1"/>
    <property type="match status" value="1"/>
</dbReference>
<dbReference type="CDD" id="cd03062">
    <property type="entry name" value="TRX_Fd_Sucrase"/>
    <property type="match status" value="1"/>
</dbReference>
<dbReference type="OrthoDB" id="10253744at2759"/>
<comment type="caution">
    <text evidence="1">The sequence shown here is derived from an EMBL/GenBank/DDBJ whole genome shotgun (WGS) entry which is preliminary data.</text>
</comment>
<name>S9WK03_9TRYP</name>
<sequence>MADPNDFEAYKALLTEKTLRDIEDLDPKEVGFAREECCGPVPPKMANSMKLQEHIFLATKMPAVAWGKRTENVEGFNSLSALVKATCPNATFNVFEAEGEEEPGILRFRLDEKGSALTITQYNTTAYGELPWASAGAITTDRSSEYFIYVCAHSTRDARCAFCGAVLVDLLRKAIVDTMGEEALKRISVRKCSHVGGHIYAGNVLVYSRFGGVCFGLFKPADVDTLVGMFKDDQGVVPASLRGRIRGQLLTSSASMFRCNTM</sequence>
<evidence type="ECO:0000313" key="1">
    <source>
        <dbReference type="EMBL" id="EPY36265.1"/>
    </source>
</evidence>
<dbReference type="SUPFAM" id="SSF52833">
    <property type="entry name" value="Thioredoxin-like"/>
    <property type="match status" value="1"/>
</dbReference>